<evidence type="ECO:0000313" key="4">
    <source>
        <dbReference type="Proteomes" id="UP000646426"/>
    </source>
</evidence>
<evidence type="ECO:0000259" key="2">
    <source>
        <dbReference type="PROSITE" id="PS51782"/>
    </source>
</evidence>
<gene>
    <name evidence="3" type="ORF">GCM10007067_21910</name>
</gene>
<keyword evidence="4" id="KW-1185">Reference proteome</keyword>
<dbReference type="Gene3D" id="3.10.350.10">
    <property type="entry name" value="LysM domain"/>
    <property type="match status" value="1"/>
</dbReference>
<reference evidence="3" key="2">
    <citation type="submission" date="2020-09" db="EMBL/GenBank/DDBJ databases">
        <authorList>
            <person name="Sun Q."/>
            <person name="Kim S."/>
        </authorList>
    </citation>
    <scope>NUCLEOTIDE SEQUENCE</scope>
    <source>
        <strain evidence="3">KCTC 23077</strain>
    </source>
</reference>
<organism evidence="3 4">
    <name type="scientific">Cognatilysobacter bugurensis</name>
    <dbReference type="NCBI Taxonomy" id="543356"/>
    <lineage>
        <taxon>Bacteria</taxon>
        <taxon>Pseudomonadati</taxon>
        <taxon>Pseudomonadota</taxon>
        <taxon>Gammaproteobacteria</taxon>
        <taxon>Lysobacterales</taxon>
        <taxon>Lysobacteraceae</taxon>
        <taxon>Cognatilysobacter</taxon>
    </lineage>
</organism>
<dbReference type="InterPro" id="IPR052196">
    <property type="entry name" value="Bact_Kbp"/>
</dbReference>
<evidence type="ECO:0000313" key="3">
    <source>
        <dbReference type="EMBL" id="GHA83412.1"/>
    </source>
</evidence>
<proteinExistence type="predicted"/>
<feature type="region of interest" description="Disordered" evidence="1">
    <location>
        <begin position="1"/>
        <end position="107"/>
    </location>
</feature>
<feature type="domain" description="LysM" evidence="2">
    <location>
        <begin position="109"/>
        <end position="158"/>
    </location>
</feature>
<dbReference type="PROSITE" id="PS51782">
    <property type="entry name" value="LYSM"/>
    <property type="match status" value="1"/>
</dbReference>
<feature type="compositionally biased region" description="Low complexity" evidence="1">
    <location>
        <begin position="88"/>
        <end position="105"/>
    </location>
</feature>
<dbReference type="CDD" id="cd00118">
    <property type="entry name" value="LysM"/>
    <property type="match status" value="1"/>
</dbReference>
<dbReference type="InterPro" id="IPR018392">
    <property type="entry name" value="LysM"/>
</dbReference>
<feature type="compositionally biased region" description="Basic and acidic residues" evidence="1">
    <location>
        <begin position="1"/>
        <end position="11"/>
    </location>
</feature>
<dbReference type="InterPro" id="IPR036779">
    <property type="entry name" value="LysM_dom_sf"/>
</dbReference>
<sequence>MSRTPDDERSNPIKRAFAKFLERGDVSKPKTPAATPQPTQTTAARPAPQVQTARPDSGPTAAPRANGATSTPVTRSAASGTLAGGATQGATHNTTTGTQPPTTGALRQRTYTVQKGDSLSKIAQQVYGRADRWHAIFDANRDQIEDPDMIHPGQVLVLPNAPKLH</sequence>
<dbReference type="Pfam" id="PF01476">
    <property type="entry name" value="LysM"/>
    <property type="match status" value="1"/>
</dbReference>
<dbReference type="SMART" id="SM00257">
    <property type="entry name" value="LysM"/>
    <property type="match status" value="1"/>
</dbReference>
<reference evidence="3" key="1">
    <citation type="journal article" date="2014" name="Int. J. Syst. Evol. Microbiol.">
        <title>Complete genome sequence of Corynebacterium casei LMG S-19264T (=DSM 44701T), isolated from a smear-ripened cheese.</title>
        <authorList>
            <consortium name="US DOE Joint Genome Institute (JGI-PGF)"/>
            <person name="Walter F."/>
            <person name="Albersmeier A."/>
            <person name="Kalinowski J."/>
            <person name="Ruckert C."/>
        </authorList>
    </citation>
    <scope>NUCLEOTIDE SEQUENCE</scope>
    <source>
        <strain evidence="3">KCTC 23077</strain>
    </source>
</reference>
<dbReference type="EMBL" id="BMYD01000003">
    <property type="protein sequence ID" value="GHA83412.1"/>
    <property type="molecule type" value="Genomic_DNA"/>
</dbReference>
<comment type="caution">
    <text evidence="3">The sequence shown here is derived from an EMBL/GenBank/DDBJ whole genome shotgun (WGS) entry which is preliminary data.</text>
</comment>
<accession>A0A918W949</accession>
<dbReference type="PANTHER" id="PTHR34700">
    <property type="entry name" value="POTASSIUM BINDING PROTEIN KBP"/>
    <property type="match status" value="1"/>
</dbReference>
<dbReference type="RefSeq" id="WP_189456446.1">
    <property type="nucleotide sequence ID" value="NZ_BMYD01000003.1"/>
</dbReference>
<dbReference type="AlphaFoldDB" id="A0A918W949"/>
<protein>
    <recommendedName>
        <fullName evidence="2">LysM domain-containing protein</fullName>
    </recommendedName>
</protein>
<dbReference type="SUPFAM" id="SSF54106">
    <property type="entry name" value="LysM domain"/>
    <property type="match status" value="1"/>
</dbReference>
<feature type="compositionally biased region" description="Low complexity" evidence="1">
    <location>
        <begin position="31"/>
        <end position="55"/>
    </location>
</feature>
<name>A0A918W949_9GAMM</name>
<dbReference type="Proteomes" id="UP000646426">
    <property type="component" value="Unassembled WGS sequence"/>
</dbReference>
<evidence type="ECO:0000256" key="1">
    <source>
        <dbReference type="SAM" id="MobiDB-lite"/>
    </source>
</evidence>
<dbReference type="PANTHER" id="PTHR34700:SF4">
    <property type="entry name" value="PHAGE-LIKE ELEMENT PBSX PROTEIN XKDP"/>
    <property type="match status" value="1"/>
</dbReference>